<feature type="chain" id="PRO_5016557968" description="Solute-binding protein family 3/N-terminal domain-containing protein" evidence="2">
    <location>
        <begin position="35"/>
        <end position="269"/>
    </location>
</feature>
<evidence type="ECO:0000256" key="1">
    <source>
        <dbReference type="ARBA" id="ARBA00022729"/>
    </source>
</evidence>
<evidence type="ECO:0000313" key="4">
    <source>
        <dbReference type="EMBL" id="AXE34749.1"/>
    </source>
</evidence>
<accession>A0A344UHK1</accession>
<protein>
    <recommendedName>
        <fullName evidence="3">Solute-binding protein family 3/N-terminal domain-containing protein</fullName>
    </recommendedName>
</protein>
<dbReference type="AlphaFoldDB" id="A0A344UHK1"/>
<organism evidence="4 5">
    <name type="scientific">Chromobacterium phragmitis</name>
    <dbReference type="NCBI Taxonomy" id="2202141"/>
    <lineage>
        <taxon>Bacteria</taxon>
        <taxon>Pseudomonadati</taxon>
        <taxon>Pseudomonadota</taxon>
        <taxon>Betaproteobacteria</taxon>
        <taxon>Neisseriales</taxon>
        <taxon>Chromobacteriaceae</taxon>
        <taxon>Chromobacterium</taxon>
    </lineage>
</organism>
<name>A0A344UHK1_9NEIS</name>
<proteinExistence type="predicted"/>
<dbReference type="SUPFAM" id="SSF53850">
    <property type="entry name" value="Periplasmic binding protein-like II"/>
    <property type="match status" value="1"/>
</dbReference>
<dbReference type="Gene3D" id="3.40.190.10">
    <property type="entry name" value="Periplasmic binding protein-like II"/>
    <property type="match status" value="2"/>
</dbReference>
<evidence type="ECO:0000313" key="5">
    <source>
        <dbReference type="Proteomes" id="UP000252038"/>
    </source>
</evidence>
<dbReference type="InterPro" id="IPR001638">
    <property type="entry name" value="Solute-binding_3/MltF_N"/>
</dbReference>
<dbReference type="Proteomes" id="UP000252038">
    <property type="component" value="Chromosome"/>
</dbReference>
<keyword evidence="1 2" id="KW-0732">Signal</keyword>
<gene>
    <name evidence="4" type="ORF">DK843_10875</name>
</gene>
<feature type="domain" description="Solute-binding protein family 3/N-terminal" evidence="3">
    <location>
        <begin position="45"/>
        <end position="263"/>
    </location>
</feature>
<dbReference type="OrthoDB" id="8907081at2"/>
<evidence type="ECO:0000259" key="3">
    <source>
        <dbReference type="Pfam" id="PF00497"/>
    </source>
</evidence>
<reference evidence="4 5" key="1">
    <citation type="submission" date="2018-05" db="EMBL/GenBank/DDBJ databases">
        <title>Genome sequencing, assembly and analysis of the novel insecticidal bacterium, Chromobacterium phragmitis.</title>
        <authorList>
            <person name="Sparks M.E."/>
            <person name="Blackburn M.B."/>
            <person name="Gundersen-Rindal D.E."/>
        </authorList>
    </citation>
    <scope>NUCLEOTIDE SEQUENCE [LARGE SCALE GENOMIC DNA]</scope>
    <source>
        <strain evidence="4">IIBBL 274-1</strain>
    </source>
</reference>
<feature type="signal peptide" evidence="2">
    <location>
        <begin position="1"/>
        <end position="34"/>
    </location>
</feature>
<dbReference type="KEGG" id="chrb:DK843_10875"/>
<evidence type="ECO:0000256" key="2">
    <source>
        <dbReference type="SAM" id="SignalP"/>
    </source>
</evidence>
<dbReference type="KEGG" id="chri:DK842_05350"/>
<dbReference type="PANTHER" id="PTHR35936">
    <property type="entry name" value="MEMBRANE-BOUND LYTIC MUREIN TRANSGLYCOSYLASE F"/>
    <property type="match status" value="1"/>
</dbReference>
<dbReference type="PANTHER" id="PTHR35936:SF25">
    <property type="entry name" value="ABC TRANSPORTER SUBSTRATE-BINDING PROTEIN"/>
    <property type="match status" value="1"/>
</dbReference>
<sequence>MTLCDNYSVPPLGKAMWRLLLSALALSLACRAQAAEQTVDLATGEWPPYVSQQLPEQGVFTEIVREAFRRAGYQARMSFQSWPQTELLTKSGKTAAAFPYRPTPEREKDFDFSVPLMHSTSYLFYHKPHLPNPPQQFQSLDELRSYRIAIQLGYWYLPLFQRHRLNTLMTSDETNALRQLYLGHLDLVPMVLERGLYQIHHVFPGREKEFGYISTPLDKETALALMFSRSYPQAERIREDFGRALAQMEKDGSLKAIYQRHFPEATPPR</sequence>
<dbReference type="Pfam" id="PF00497">
    <property type="entry name" value="SBP_bac_3"/>
    <property type="match status" value="1"/>
</dbReference>
<dbReference type="EMBL" id="CP029554">
    <property type="protein sequence ID" value="AXE34749.1"/>
    <property type="molecule type" value="Genomic_DNA"/>
</dbReference>